<dbReference type="Proteomes" id="UP001156398">
    <property type="component" value="Unassembled WGS sequence"/>
</dbReference>
<protein>
    <submittedName>
        <fullName evidence="3">Uncharacterized protein</fullName>
    </submittedName>
</protein>
<proteinExistence type="predicted"/>
<dbReference type="RefSeq" id="WP_271315979.1">
    <property type="nucleotide sequence ID" value="NZ_JAAGKO020000001.1"/>
</dbReference>
<dbReference type="EMBL" id="JABXJJ020000044">
    <property type="protein sequence ID" value="MDI5973305.1"/>
    <property type="molecule type" value="Genomic_DNA"/>
</dbReference>
<feature type="transmembrane region" description="Helical" evidence="1">
    <location>
        <begin position="87"/>
        <end position="107"/>
    </location>
</feature>
<evidence type="ECO:0000313" key="3">
    <source>
        <dbReference type="EMBL" id="MDI5973305.1"/>
    </source>
</evidence>
<name>A0AA90KIL0_9ACTN</name>
<feature type="transmembrane region" description="Helical" evidence="1">
    <location>
        <begin position="56"/>
        <end position="75"/>
    </location>
</feature>
<evidence type="ECO:0000313" key="4">
    <source>
        <dbReference type="Proteomes" id="UP001156398"/>
    </source>
</evidence>
<keyword evidence="4" id="KW-1185">Reference proteome</keyword>
<evidence type="ECO:0000256" key="1">
    <source>
        <dbReference type="SAM" id="Phobius"/>
    </source>
</evidence>
<comment type="caution">
    <text evidence="3">The sequence shown here is derived from an EMBL/GenBank/DDBJ whole genome shotgun (WGS) entry which is preliminary data.</text>
</comment>
<keyword evidence="1" id="KW-0472">Membrane</keyword>
<organism evidence="3">
    <name type="scientific">Streptantibioticus silvisoli</name>
    <dbReference type="NCBI Taxonomy" id="2705255"/>
    <lineage>
        <taxon>Bacteria</taxon>
        <taxon>Bacillati</taxon>
        <taxon>Actinomycetota</taxon>
        <taxon>Actinomycetes</taxon>
        <taxon>Kitasatosporales</taxon>
        <taxon>Streptomycetaceae</taxon>
        <taxon>Streptantibioticus</taxon>
    </lineage>
</organism>
<gene>
    <name evidence="2" type="ORF">POF43_001230</name>
    <name evidence="3" type="ORF">POF50_028845</name>
</gene>
<reference evidence="3 4" key="1">
    <citation type="submission" date="2023-05" db="EMBL/GenBank/DDBJ databases">
        <title>Streptantibioticus silvisoli sp. nov., acidotolerant actinomycetes 1 from pine litter.</title>
        <authorList>
            <person name="Swiecimska M."/>
            <person name="Golinska P."/>
            <person name="Sangal V."/>
            <person name="Wachnowicz B."/>
            <person name="Goodfellow M."/>
        </authorList>
    </citation>
    <scope>NUCLEOTIDE SEQUENCE</scope>
    <source>
        <strain evidence="3">SL13</strain>
        <strain evidence="2 4">SL54</strain>
    </source>
</reference>
<keyword evidence="1" id="KW-1133">Transmembrane helix</keyword>
<keyword evidence="1" id="KW-0812">Transmembrane</keyword>
<accession>A0AA90KIL0</accession>
<dbReference type="AlphaFoldDB" id="A0AA90KIL0"/>
<evidence type="ECO:0000313" key="2">
    <source>
        <dbReference type="EMBL" id="MDI5961359.1"/>
    </source>
</evidence>
<sequence>MSERNTALRSMHDLGLAAWLGGSLMGAVGVNGVAAQEGRTELSTARMAGIGWSKWAPIGAVAVGAHLIGASGLLAANSDRVKNQAGVGVSSAAKVALTAAALAATVYTRALGKKVDLVSSDDPEDQETAAQMPVDFTQARRQLSVMQWIVPGLTAGLVVLGALQGEQQRPSQQGAGVLLRAARERLPL</sequence>
<dbReference type="EMBL" id="JAAGKO020000001">
    <property type="protein sequence ID" value="MDI5961359.1"/>
    <property type="molecule type" value="Genomic_DNA"/>
</dbReference>
<feature type="transmembrane region" description="Helical" evidence="1">
    <location>
        <begin position="145"/>
        <end position="163"/>
    </location>
</feature>